<accession>A0A6V7Q3M6</accession>
<dbReference type="EMBL" id="LR862132">
    <property type="protein sequence ID" value="CAD1837536.1"/>
    <property type="molecule type" value="Genomic_DNA"/>
</dbReference>
<dbReference type="AlphaFoldDB" id="A0A6V7Q3M6"/>
<gene>
    <name evidence="1" type="ORF">CB5_LOCUS20747</name>
</gene>
<sequence length="155" mass="17120">MGSSACAVSNDPVVVNTPTLGMSLPYGIPFCAQSRTGERASRWLSLECRLVGSDPHKYVRMSTMAKEGSSTLAGFLCGLKLLERELGELWIPSLAQTKGYEESRRMFTLAYHCAHLHMLVRVTPTSRHSGDSHRDISSPVRDWTPKWDAVGEAHS</sequence>
<name>A0A6V7Q3M6_ANACO</name>
<organism evidence="1">
    <name type="scientific">Ananas comosus var. bracteatus</name>
    <name type="common">red pineapple</name>
    <dbReference type="NCBI Taxonomy" id="296719"/>
    <lineage>
        <taxon>Eukaryota</taxon>
        <taxon>Viridiplantae</taxon>
        <taxon>Streptophyta</taxon>
        <taxon>Embryophyta</taxon>
        <taxon>Tracheophyta</taxon>
        <taxon>Spermatophyta</taxon>
        <taxon>Magnoliopsida</taxon>
        <taxon>Liliopsida</taxon>
        <taxon>Poales</taxon>
        <taxon>Bromeliaceae</taxon>
        <taxon>Bromelioideae</taxon>
        <taxon>Ananas</taxon>
    </lineage>
</organism>
<evidence type="ECO:0000313" key="1">
    <source>
        <dbReference type="EMBL" id="CAD1837536.1"/>
    </source>
</evidence>
<proteinExistence type="predicted"/>
<protein>
    <submittedName>
        <fullName evidence="1">Uncharacterized protein</fullName>
    </submittedName>
</protein>
<reference evidence="1" key="1">
    <citation type="submission" date="2020-07" db="EMBL/GenBank/DDBJ databases">
        <authorList>
            <person name="Lin J."/>
        </authorList>
    </citation>
    <scope>NUCLEOTIDE SEQUENCE</scope>
</reference>